<comment type="pathway">
    <text evidence="7">Isoprenoid biosynthesis; isopentenyl diphosphate biosynthesis via DXP pathway; isopentenyl diphosphate from 1-deoxy-D-xylulose 5-phosphate: step 5/6.</text>
</comment>
<name>B2KCJ6_ELUMP</name>
<feature type="domain" description="IspG TIM-barrel" evidence="8">
    <location>
        <begin position="6"/>
        <end position="250"/>
    </location>
</feature>
<dbReference type="AlphaFoldDB" id="B2KCJ6"/>
<dbReference type="PANTHER" id="PTHR30454:SF0">
    <property type="entry name" value="4-HYDROXY-3-METHYLBUT-2-EN-1-YL DIPHOSPHATE SYNTHASE (FERREDOXIN), CHLOROPLASTIC"/>
    <property type="match status" value="1"/>
</dbReference>
<evidence type="ECO:0000256" key="5">
    <source>
        <dbReference type="ARBA" id="ARBA00023014"/>
    </source>
</evidence>
<dbReference type="InterPro" id="IPR004588">
    <property type="entry name" value="IspG_bac-typ"/>
</dbReference>
<keyword evidence="3 7" id="KW-0560">Oxidoreductase</keyword>
<dbReference type="InterPro" id="IPR058578">
    <property type="entry name" value="IspG_TIM"/>
</dbReference>
<keyword evidence="4 7" id="KW-0408">Iron</keyword>
<dbReference type="HAMAP" id="MF_00159">
    <property type="entry name" value="IspG"/>
    <property type="match status" value="1"/>
</dbReference>
<dbReference type="HOGENOM" id="CLU_042258_0_0_0"/>
<dbReference type="Gene3D" id="3.20.20.20">
    <property type="entry name" value="Dihydropteroate synthase-like"/>
    <property type="match status" value="1"/>
</dbReference>
<accession>B2KCJ6</accession>
<evidence type="ECO:0000313" key="10">
    <source>
        <dbReference type="EMBL" id="ACC98242.1"/>
    </source>
</evidence>
<organism evidence="10 11">
    <name type="scientific">Elusimicrobium minutum (strain Pei191)</name>
    <dbReference type="NCBI Taxonomy" id="445932"/>
    <lineage>
        <taxon>Bacteria</taxon>
        <taxon>Pseudomonadati</taxon>
        <taxon>Elusimicrobiota</taxon>
        <taxon>Elusimicrobia</taxon>
        <taxon>Elusimicrobiales</taxon>
        <taxon>Elusimicrobiaceae</taxon>
        <taxon>Elusimicrobium</taxon>
    </lineage>
</organism>
<dbReference type="GO" id="GO:0016114">
    <property type="term" value="P:terpenoid biosynthetic process"/>
    <property type="evidence" value="ECO:0007669"/>
    <property type="project" value="InterPro"/>
</dbReference>
<dbReference type="InterPro" id="IPR016425">
    <property type="entry name" value="IspG_bac"/>
</dbReference>
<keyword evidence="11" id="KW-1185">Reference proteome</keyword>
<dbReference type="PANTHER" id="PTHR30454">
    <property type="entry name" value="4-HYDROXY-3-METHYLBUT-2-EN-1-YL DIPHOSPHATE SYNTHASE"/>
    <property type="match status" value="1"/>
</dbReference>
<dbReference type="Pfam" id="PF26540">
    <property type="entry name" value="GcpE_C"/>
    <property type="match status" value="1"/>
</dbReference>
<dbReference type="GO" id="GO:0141197">
    <property type="term" value="F:4-hydroxy-3-methylbut-2-enyl-diphosphate synthase activity (flavodoxin)"/>
    <property type="evidence" value="ECO:0007669"/>
    <property type="project" value="UniProtKB-EC"/>
</dbReference>
<evidence type="ECO:0000256" key="2">
    <source>
        <dbReference type="ARBA" id="ARBA00022723"/>
    </source>
</evidence>
<comment type="catalytic activity">
    <reaction evidence="7">
        <text>(2E)-4-hydroxy-3-methylbut-2-enyl diphosphate + oxidized [flavodoxin] + H2O + 2 H(+) = 2-C-methyl-D-erythritol 2,4-cyclic diphosphate + reduced [flavodoxin]</text>
        <dbReference type="Rhea" id="RHEA:43604"/>
        <dbReference type="Rhea" id="RHEA-COMP:10622"/>
        <dbReference type="Rhea" id="RHEA-COMP:10623"/>
        <dbReference type="ChEBI" id="CHEBI:15377"/>
        <dbReference type="ChEBI" id="CHEBI:15378"/>
        <dbReference type="ChEBI" id="CHEBI:57618"/>
        <dbReference type="ChEBI" id="CHEBI:58210"/>
        <dbReference type="ChEBI" id="CHEBI:58483"/>
        <dbReference type="ChEBI" id="CHEBI:128753"/>
        <dbReference type="EC" id="1.17.7.3"/>
    </reaction>
</comment>
<evidence type="ECO:0000256" key="3">
    <source>
        <dbReference type="ARBA" id="ARBA00023002"/>
    </source>
</evidence>
<evidence type="ECO:0000256" key="7">
    <source>
        <dbReference type="HAMAP-Rule" id="MF_00159"/>
    </source>
</evidence>
<dbReference type="InterPro" id="IPR011005">
    <property type="entry name" value="Dihydropteroate_synth-like_sf"/>
</dbReference>
<evidence type="ECO:0000313" key="11">
    <source>
        <dbReference type="Proteomes" id="UP000001029"/>
    </source>
</evidence>
<dbReference type="UniPathway" id="UPA00056">
    <property type="reaction ID" value="UER00096"/>
</dbReference>
<gene>
    <name evidence="7" type="primary">ispG</name>
    <name evidence="10" type="ordered locus">Emin_0687</name>
</gene>
<feature type="binding site" evidence="7">
    <location>
        <position position="272"/>
    </location>
    <ligand>
        <name>[4Fe-4S] cluster</name>
        <dbReference type="ChEBI" id="CHEBI:49883"/>
    </ligand>
</feature>
<dbReference type="InterPro" id="IPR058579">
    <property type="entry name" value="IspG_C"/>
</dbReference>
<dbReference type="PIRSF" id="PIRSF004640">
    <property type="entry name" value="IspG"/>
    <property type="match status" value="1"/>
</dbReference>
<dbReference type="OrthoDB" id="9803214at2"/>
<dbReference type="GO" id="GO:0051539">
    <property type="term" value="F:4 iron, 4 sulfur cluster binding"/>
    <property type="evidence" value="ECO:0007669"/>
    <property type="project" value="UniProtKB-UniRule"/>
</dbReference>
<comment type="cofactor">
    <cofactor evidence="7">
        <name>[4Fe-4S] cluster</name>
        <dbReference type="ChEBI" id="CHEBI:49883"/>
    </cofactor>
    <text evidence="7">Binds 1 [4Fe-4S] cluster.</text>
</comment>
<keyword evidence="2 7" id="KW-0479">Metal-binding</keyword>
<reference evidence="10 11" key="1">
    <citation type="journal article" date="2009" name="Appl. Environ. Microbiol.">
        <title>Genomic analysis of 'Elusimicrobium minutum,' the first cultivated representative of the phylum 'Elusimicrobia' (formerly termite group 1).</title>
        <authorList>
            <person name="Herlemann D.P.R."/>
            <person name="Geissinger O."/>
            <person name="Ikeda-Ohtsubo W."/>
            <person name="Kunin V."/>
            <person name="Sun H."/>
            <person name="Lapidus A."/>
            <person name="Hugenholtz P."/>
            <person name="Brune A."/>
        </authorList>
    </citation>
    <scope>NUCLEOTIDE SEQUENCE [LARGE SCALE GENOMIC DNA]</scope>
    <source>
        <strain evidence="10 11">Pei191</strain>
    </source>
</reference>
<evidence type="ECO:0000256" key="4">
    <source>
        <dbReference type="ARBA" id="ARBA00023004"/>
    </source>
</evidence>
<dbReference type="GO" id="GO:0046429">
    <property type="term" value="F:4-hydroxy-3-methylbut-2-en-1-yl diphosphate synthase activity (ferredoxin)"/>
    <property type="evidence" value="ECO:0007669"/>
    <property type="project" value="UniProtKB-UniRule"/>
</dbReference>
<dbReference type="Pfam" id="PF04551">
    <property type="entry name" value="GcpE"/>
    <property type="match status" value="1"/>
</dbReference>
<dbReference type="SUPFAM" id="SSF56014">
    <property type="entry name" value="Nitrite and sulphite reductase 4Fe-4S domain-like"/>
    <property type="match status" value="1"/>
</dbReference>
<dbReference type="GO" id="GO:0005506">
    <property type="term" value="F:iron ion binding"/>
    <property type="evidence" value="ECO:0007669"/>
    <property type="project" value="InterPro"/>
</dbReference>
<dbReference type="KEGG" id="emi:Emin_0687"/>
<dbReference type="RefSeq" id="WP_012414857.1">
    <property type="nucleotide sequence ID" value="NC_010644.1"/>
</dbReference>
<dbReference type="EMBL" id="CP001055">
    <property type="protein sequence ID" value="ACC98242.1"/>
    <property type="molecule type" value="Genomic_DNA"/>
</dbReference>
<dbReference type="GO" id="GO:0019288">
    <property type="term" value="P:isopentenyl diphosphate biosynthetic process, methylerythritol 4-phosphate pathway"/>
    <property type="evidence" value="ECO:0007669"/>
    <property type="project" value="UniProtKB-UniRule"/>
</dbReference>
<feature type="binding site" evidence="7">
    <location>
        <position position="317"/>
    </location>
    <ligand>
        <name>[4Fe-4S] cluster</name>
        <dbReference type="ChEBI" id="CHEBI:49883"/>
    </ligand>
</feature>
<comment type="similarity">
    <text evidence="7">Belongs to the IspG family.</text>
</comment>
<evidence type="ECO:0000259" key="9">
    <source>
        <dbReference type="Pfam" id="PF26540"/>
    </source>
</evidence>
<evidence type="ECO:0000256" key="6">
    <source>
        <dbReference type="ARBA" id="ARBA00023229"/>
    </source>
</evidence>
<dbReference type="EC" id="1.17.7.3" evidence="7"/>
<proteinExistence type="inferred from homology"/>
<feature type="domain" description="IspG C-terminal" evidence="9">
    <location>
        <begin position="266"/>
        <end position="358"/>
    </location>
</feature>
<feature type="binding site" evidence="7">
    <location>
        <position position="269"/>
    </location>
    <ligand>
        <name>[4Fe-4S] cluster</name>
        <dbReference type="ChEBI" id="CHEBI:49883"/>
    </ligand>
</feature>
<dbReference type="NCBIfam" id="TIGR00612">
    <property type="entry name" value="ispG_gcpE"/>
    <property type="match status" value="1"/>
</dbReference>
<dbReference type="NCBIfam" id="NF001540">
    <property type="entry name" value="PRK00366.1"/>
    <property type="match status" value="1"/>
</dbReference>
<dbReference type="Proteomes" id="UP000001029">
    <property type="component" value="Chromosome"/>
</dbReference>
<keyword evidence="6 7" id="KW-0414">Isoprene biosynthesis</keyword>
<dbReference type="Gene3D" id="3.30.413.10">
    <property type="entry name" value="Sulfite Reductase Hemoprotein, domain 1"/>
    <property type="match status" value="1"/>
</dbReference>
<sequence length="363" mass="39394">MNTKKTRQVRVGQYILGGGNPVRVQSMCNTDTRDTNATIAQILRLEAAGCEINRVAVPDMEAAQNLGKIKKGINSPLVADIHFDYKLALEAIKQGVDKVRINPGNIGAADNVRQVVQAAKDKGVAIRIGVNAGSLKYLKEIEGKPNLTSFEWAEIMTREALDQADILEKLNFKDILVSLKADDLPRTIAANELFAKTSDIPLHIGLTEAGSFLSGTVKSSIALGTLLKNDIGATIRVSLTEDPVLQVRTAYEILKALDMRKFGPDIISCPTCGRCRVNIAQTVKELENRIYSDKELLAKATGLKIAVMGCIVNGPGEARDANFGIAGGVNEGLWFIDGKAVSKIPQADWIETILNKIRERNAF</sequence>
<evidence type="ECO:0000259" key="8">
    <source>
        <dbReference type="Pfam" id="PF04551"/>
    </source>
</evidence>
<evidence type="ECO:0000256" key="1">
    <source>
        <dbReference type="ARBA" id="ARBA00022485"/>
    </source>
</evidence>
<protein>
    <recommendedName>
        <fullName evidence="7">4-hydroxy-3-methylbut-2-en-1-yl diphosphate synthase (flavodoxin)</fullName>
        <ecNumber evidence="7">1.17.7.3</ecNumber>
    </recommendedName>
    <alternativeName>
        <fullName evidence="7">1-hydroxy-2-methyl-2-(E)-butenyl 4-diphosphate synthase</fullName>
    </alternativeName>
</protein>
<dbReference type="STRING" id="445932.Emin_0687"/>
<keyword evidence="5 7" id="KW-0411">Iron-sulfur</keyword>
<feature type="binding site" evidence="7">
    <location>
        <position position="310"/>
    </location>
    <ligand>
        <name>[4Fe-4S] cluster</name>
        <dbReference type="ChEBI" id="CHEBI:49883"/>
    </ligand>
</feature>
<keyword evidence="1 7" id="KW-0004">4Fe-4S</keyword>
<dbReference type="SUPFAM" id="SSF51717">
    <property type="entry name" value="Dihydropteroate synthetase-like"/>
    <property type="match status" value="1"/>
</dbReference>
<dbReference type="InterPro" id="IPR045854">
    <property type="entry name" value="NO2/SO3_Rdtase_4Fe4S_sf"/>
</dbReference>
<comment type="function">
    <text evidence="7">Converts 2C-methyl-D-erythritol 2,4-cyclodiphosphate (ME-2,4cPP) into 1-hydroxy-2-methyl-2-(E)-butenyl 4-diphosphate.</text>
</comment>